<feature type="transmembrane region" description="Helical" evidence="2">
    <location>
        <begin position="396"/>
        <end position="416"/>
    </location>
</feature>
<evidence type="ECO:0000313" key="3">
    <source>
        <dbReference type="EMBL" id="KRX02074.1"/>
    </source>
</evidence>
<dbReference type="InParanoid" id="A0A0V0QIZ9"/>
<evidence type="ECO:0000256" key="1">
    <source>
        <dbReference type="SAM" id="Coils"/>
    </source>
</evidence>
<evidence type="ECO:0000313" key="4">
    <source>
        <dbReference type="Proteomes" id="UP000054937"/>
    </source>
</evidence>
<keyword evidence="2" id="KW-0472">Membrane</keyword>
<proteinExistence type="predicted"/>
<gene>
    <name evidence="3" type="ORF">PPERSA_03136</name>
</gene>
<dbReference type="EMBL" id="LDAU01000158">
    <property type="protein sequence ID" value="KRX02074.1"/>
    <property type="molecule type" value="Genomic_DNA"/>
</dbReference>
<protein>
    <submittedName>
        <fullName evidence="3">Uncharacterized protein</fullName>
    </submittedName>
</protein>
<keyword evidence="2" id="KW-0812">Transmembrane</keyword>
<organism evidence="3 4">
    <name type="scientific">Pseudocohnilembus persalinus</name>
    <name type="common">Ciliate</name>
    <dbReference type="NCBI Taxonomy" id="266149"/>
    <lineage>
        <taxon>Eukaryota</taxon>
        <taxon>Sar</taxon>
        <taxon>Alveolata</taxon>
        <taxon>Ciliophora</taxon>
        <taxon>Intramacronucleata</taxon>
        <taxon>Oligohymenophorea</taxon>
        <taxon>Scuticociliatia</taxon>
        <taxon>Philasterida</taxon>
        <taxon>Pseudocohnilembidae</taxon>
        <taxon>Pseudocohnilembus</taxon>
    </lineage>
</organism>
<accession>A0A0V0QIZ9</accession>
<feature type="transmembrane region" description="Helical" evidence="2">
    <location>
        <begin position="278"/>
        <end position="304"/>
    </location>
</feature>
<comment type="caution">
    <text evidence="3">The sequence shown here is derived from an EMBL/GenBank/DDBJ whole genome shotgun (WGS) entry which is preliminary data.</text>
</comment>
<keyword evidence="2" id="KW-1133">Transmembrane helix</keyword>
<reference evidence="3 4" key="1">
    <citation type="journal article" date="2015" name="Sci. Rep.">
        <title>Genome of the facultative scuticociliatosis pathogen Pseudocohnilembus persalinus provides insight into its virulence through horizontal gene transfer.</title>
        <authorList>
            <person name="Xiong J."/>
            <person name="Wang G."/>
            <person name="Cheng J."/>
            <person name="Tian M."/>
            <person name="Pan X."/>
            <person name="Warren A."/>
            <person name="Jiang C."/>
            <person name="Yuan D."/>
            <person name="Miao W."/>
        </authorList>
    </citation>
    <scope>NUCLEOTIDE SEQUENCE [LARGE SCALE GENOMIC DNA]</scope>
    <source>
        <strain evidence="3">36N120E</strain>
    </source>
</reference>
<sequence length="641" mass="76442">MIFAWYTYYFRTKRNFENIQNLQIKTQKDKQLHKYYLRVKHLPFQLNKKQQQQFNSTSQIATKNEQNQNTIDQIHFQDLQVKKIQQEINLSLPTYLGTLDYQQIQQAKIQIKGYQNSKNLQNLEQIFLKYKQQIYACLSALNELSNNSSQHFNPYCQKALLKKKQKAQKKFNKLQKLKDQALELYKKRHINGVDDGKLLNSDLLGQEVIIYFETKEQTYLAQKILQNNNNKLISGLKFFFFPGSLNYSDRLALKMIPFEDLSWENFGQPPKFKILKRLVVLFIGTPLTLTLILLAEIILFFAILYEYEFMNDEQTWKYIIQNSMTGLLSNIVFSFFSFQVLIYKMKHIMLKITSFKKKKMENMCQIQFNEQYYTPPIFCLEEQIGKIISQITVGTFYLVVAPYLLFIPAISIILSLKALKYQIQHNSQDLKQQSHKIPKHLIGKWFIKNQVILCFIMVFNLPDFNHSSKNKAYLIFYFFTIYFTFGYCTVRSILKKRKKNKEKILSNFYTKNFIQQLFSKENQLKQQEEIQISRQNKNQNKNQNQSIIDLNYSHISVENLNQGQEEEKIQEQNRAKFSSLGNFNSYQNYEQQFHLQAKNFSFQEKLNEHSTSLDVRQFDCIFNHIKDQISKDKLDLENQVY</sequence>
<dbReference type="AlphaFoldDB" id="A0A0V0QIZ9"/>
<feature type="coiled-coil region" evidence="1">
    <location>
        <begin position="157"/>
        <end position="184"/>
    </location>
</feature>
<feature type="transmembrane region" description="Helical" evidence="2">
    <location>
        <begin position="472"/>
        <end position="494"/>
    </location>
</feature>
<dbReference type="Proteomes" id="UP000054937">
    <property type="component" value="Unassembled WGS sequence"/>
</dbReference>
<keyword evidence="1" id="KW-0175">Coiled coil</keyword>
<name>A0A0V0QIZ9_PSEPJ</name>
<evidence type="ECO:0000256" key="2">
    <source>
        <dbReference type="SAM" id="Phobius"/>
    </source>
</evidence>
<feature type="transmembrane region" description="Helical" evidence="2">
    <location>
        <begin position="324"/>
        <end position="343"/>
    </location>
</feature>
<keyword evidence="4" id="KW-1185">Reference proteome</keyword>